<proteinExistence type="predicted"/>
<dbReference type="OrthoDB" id="9287at2157"/>
<dbReference type="InterPro" id="IPR043519">
    <property type="entry name" value="NT_sf"/>
</dbReference>
<dbReference type="AlphaFoldDB" id="A0A3N6LQC0"/>
<sequence length="218" mass="24746">MAVEVRLPLPDDQVFRYAAMDEALEILARNPSEEFSNRNLQQLTGYGGPSVSKALTLLESMGLVVRRDAGNRTLYRIDERRLRDADEPLLEIPQAEFREPLERFVERVDDEVPPVAGILCFGSVARGEADRASDIDVFVLVDEDEDPVSARRTVSDIVRDLEDEPIDGDRYEIEVFVESPESARKRGEDLRPVLQEGIPLLESETFRRVKRDVFGVDE</sequence>
<evidence type="ECO:0000313" key="2">
    <source>
        <dbReference type="EMBL" id="RQG91788.1"/>
    </source>
</evidence>
<dbReference type="Gene3D" id="1.10.10.10">
    <property type="entry name" value="Winged helix-like DNA-binding domain superfamily/Winged helix DNA-binding domain"/>
    <property type="match status" value="1"/>
</dbReference>
<organism evidence="2 3">
    <name type="scientific">Natrarchaeobius chitinivorans</name>
    <dbReference type="NCBI Taxonomy" id="1679083"/>
    <lineage>
        <taxon>Archaea</taxon>
        <taxon>Methanobacteriati</taxon>
        <taxon>Methanobacteriota</taxon>
        <taxon>Stenosarchaea group</taxon>
        <taxon>Halobacteria</taxon>
        <taxon>Halobacteriales</taxon>
        <taxon>Natrialbaceae</taxon>
        <taxon>Natrarchaeobius</taxon>
    </lineage>
</organism>
<comment type="caution">
    <text evidence="2">The sequence shown here is derived from an EMBL/GenBank/DDBJ whole genome shotgun (WGS) entry which is preliminary data.</text>
</comment>
<dbReference type="InterPro" id="IPR036390">
    <property type="entry name" value="WH_DNA-bd_sf"/>
</dbReference>
<reference evidence="2 3" key="1">
    <citation type="submission" date="2018-10" db="EMBL/GenBank/DDBJ databases">
        <title>Natrarchaeobius chitinivorans gen. nov., sp. nov., and Natrarchaeobius haloalkaliphilus sp. nov., alkaliphilic, chitin-utilizing haloarchaea from hypersaline alkaline lakes.</title>
        <authorList>
            <person name="Sorokin D.Y."/>
            <person name="Elcheninov A.G."/>
            <person name="Kostrikina N.A."/>
            <person name="Bale N.J."/>
            <person name="Sinninghe Damste J.S."/>
            <person name="Khijniak T.V."/>
            <person name="Kublanov I.V."/>
            <person name="Toshchakov S.V."/>
        </authorList>
    </citation>
    <scope>NUCLEOTIDE SEQUENCE [LARGE SCALE GENOMIC DNA]</scope>
    <source>
        <strain evidence="2 3">AArcht4T</strain>
    </source>
</reference>
<dbReference type="SUPFAM" id="SSF81301">
    <property type="entry name" value="Nucleotidyltransferase"/>
    <property type="match status" value="1"/>
</dbReference>
<accession>A0A3N6LQC0</accession>
<dbReference type="InterPro" id="IPR002934">
    <property type="entry name" value="Polymerase_NTP_transf_dom"/>
</dbReference>
<dbReference type="PANTHER" id="PTHR33933">
    <property type="entry name" value="NUCLEOTIDYLTRANSFERASE"/>
    <property type="match status" value="1"/>
</dbReference>
<dbReference type="SUPFAM" id="SSF46785">
    <property type="entry name" value="Winged helix' DNA-binding domain"/>
    <property type="match status" value="1"/>
</dbReference>
<dbReference type="CDD" id="cd05403">
    <property type="entry name" value="NT_KNTase_like"/>
    <property type="match status" value="1"/>
</dbReference>
<gene>
    <name evidence="2" type="ORF">EA473_18490</name>
</gene>
<name>A0A3N6LQC0_NATCH</name>
<keyword evidence="2" id="KW-0808">Transferase</keyword>
<dbReference type="InterPro" id="IPR052548">
    <property type="entry name" value="Type_VII_TA_antitoxin"/>
</dbReference>
<dbReference type="Pfam" id="PF01909">
    <property type="entry name" value="NTP_transf_2"/>
    <property type="match status" value="1"/>
</dbReference>
<dbReference type="PANTHER" id="PTHR33933:SF1">
    <property type="entry name" value="PROTEIN ADENYLYLTRANSFERASE MNTA-RELATED"/>
    <property type="match status" value="1"/>
</dbReference>
<keyword evidence="3" id="KW-1185">Reference proteome</keyword>
<protein>
    <submittedName>
        <fullName evidence="2">Nucleotidyltransferase domain-containing protein</fullName>
    </submittedName>
</protein>
<dbReference type="InterPro" id="IPR036388">
    <property type="entry name" value="WH-like_DNA-bd_sf"/>
</dbReference>
<evidence type="ECO:0000259" key="1">
    <source>
        <dbReference type="Pfam" id="PF01909"/>
    </source>
</evidence>
<feature type="domain" description="Polymerase nucleotidyl transferase" evidence="1">
    <location>
        <begin position="101"/>
        <end position="156"/>
    </location>
</feature>
<evidence type="ECO:0000313" key="3">
    <source>
        <dbReference type="Proteomes" id="UP000282323"/>
    </source>
</evidence>
<dbReference type="EMBL" id="REGA01000020">
    <property type="protein sequence ID" value="RQG91788.1"/>
    <property type="molecule type" value="Genomic_DNA"/>
</dbReference>
<dbReference type="RefSeq" id="WP_124197063.1">
    <property type="nucleotide sequence ID" value="NZ_REGA01000020.1"/>
</dbReference>
<dbReference type="Gene3D" id="3.30.460.10">
    <property type="entry name" value="Beta Polymerase, domain 2"/>
    <property type="match status" value="1"/>
</dbReference>
<dbReference type="Proteomes" id="UP000282323">
    <property type="component" value="Unassembled WGS sequence"/>
</dbReference>
<dbReference type="GO" id="GO:0016779">
    <property type="term" value="F:nucleotidyltransferase activity"/>
    <property type="evidence" value="ECO:0007669"/>
    <property type="project" value="InterPro"/>
</dbReference>